<dbReference type="InterPro" id="IPR019734">
    <property type="entry name" value="TPR_rpt"/>
</dbReference>
<feature type="region of interest" description="Disordered" evidence="4">
    <location>
        <begin position="119"/>
        <end position="157"/>
    </location>
</feature>
<dbReference type="Pfam" id="PF07719">
    <property type="entry name" value="TPR_2"/>
    <property type="match status" value="2"/>
</dbReference>
<evidence type="ECO:0000313" key="6">
    <source>
        <dbReference type="EMBL" id="KAL1496540.1"/>
    </source>
</evidence>
<dbReference type="Proteomes" id="UP001515480">
    <property type="component" value="Unassembled WGS sequence"/>
</dbReference>
<dbReference type="SMART" id="SM00028">
    <property type="entry name" value="TPR"/>
    <property type="match status" value="9"/>
</dbReference>
<dbReference type="SUPFAM" id="SSF46565">
    <property type="entry name" value="Chaperone J-domain"/>
    <property type="match status" value="1"/>
</dbReference>
<feature type="repeat" description="TPR" evidence="3">
    <location>
        <begin position="3"/>
        <end position="36"/>
    </location>
</feature>
<keyword evidence="2 3" id="KW-0802">TPR repeat</keyword>
<evidence type="ECO:0000256" key="1">
    <source>
        <dbReference type="ARBA" id="ARBA00022737"/>
    </source>
</evidence>
<evidence type="ECO:0000256" key="3">
    <source>
        <dbReference type="PROSITE-ProRule" id="PRU00339"/>
    </source>
</evidence>
<dbReference type="Gene3D" id="1.10.287.110">
    <property type="entry name" value="DnaJ domain"/>
    <property type="match status" value="1"/>
</dbReference>
<dbReference type="Pfam" id="PF00226">
    <property type="entry name" value="DnaJ"/>
    <property type="match status" value="1"/>
</dbReference>
<dbReference type="AlphaFoldDB" id="A0AB34ICV9"/>
<feature type="repeat" description="TPR" evidence="3">
    <location>
        <begin position="466"/>
        <end position="499"/>
    </location>
</feature>
<gene>
    <name evidence="6" type="ORF">AB1Y20_014146</name>
</gene>
<feature type="compositionally biased region" description="Acidic residues" evidence="4">
    <location>
        <begin position="125"/>
        <end position="145"/>
    </location>
</feature>
<dbReference type="Gene3D" id="1.25.40.10">
    <property type="entry name" value="Tetratricopeptide repeat domain"/>
    <property type="match status" value="2"/>
</dbReference>
<feature type="repeat" description="TPR" evidence="3">
    <location>
        <begin position="394"/>
        <end position="427"/>
    </location>
</feature>
<evidence type="ECO:0000256" key="2">
    <source>
        <dbReference type="ARBA" id="ARBA00022803"/>
    </source>
</evidence>
<sequence>MAASKAKDEGNVAFRKKDYAEAVQCFTRSLTLNAKDHTVLGNRSAALASLERFEESLADAIAAVAIEPKYVKGYYRQATALLALQRYREAITAAKKGLQLDPNNAQMRELLLRAEEEVKKLEEGGGGEEEEEEESDGDDASEPMEAEPAAAAAPSAADRAAACKDAGNGKYKAGEYAKAVELYGQAIELAPDNPTYLMNRSAALLALNKSAAALSDAKAALELDPTLLKAHLRAAKCLIQMGQLSDVRRQLEAAQALPGGAAATAAEFATLEQLDGLLRNGKKALELGTEQSAREATILFSQLAERCPDSVQFVCLHMEAILIARPKQGAPQVISESSRWLRLNQDNPDLLCVRGKALYGTGQLEQALKHFGEALRLDPDHSGSRQMRSLLKELDGLKTRGNEAFASGRYQEAIERYTDAIAVDEKAEDIHLTLYTNRATAKFKLKDYAGAINDCNAALRIQPRHVKAVLRRAAAKLELEDYKGAIADYEEAQQISPEDKSIAQGLRHAKIELKKSQRKDLYKLLGTTKHASDQEIKKAYRKSALQYHPDRHSNATEEEREAAEKKFKEIGEAFDILSTPEKKEKYDQGLDVDEINGNGGGGHGHGGMGGMDPMDIFQMFNGGGGMPHGFGGGMPQGYPRRPRHGGF</sequence>
<dbReference type="CDD" id="cd06257">
    <property type="entry name" value="DnaJ"/>
    <property type="match status" value="1"/>
</dbReference>
<evidence type="ECO:0000259" key="5">
    <source>
        <dbReference type="PROSITE" id="PS50076"/>
    </source>
</evidence>
<keyword evidence="1" id="KW-0677">Repeat</keyword>
<dbReference type="InterPro" id="IPR001623">
    <property type="entry name" value="DnaJ_domain"/>
</dbReference>
<dbReference type="Pfam" id="PF13181">
    <property type="entry name" value="TPR_8"/>
    <property type="match status" value="1"/>
</dbReference>
<feature type="compositionally biased region" description="Low complexity" evidence="4">
    <location>
        <begin position="146"/>
        <end position="157"/>
    </location>
</feature>
<dbReference type="PROSITE" id="PS50076">
    <property type="entry name" value="DNAJ_2"/>
    <property type="match status" value="1"/>
</dbReference>
<dbReference type="SUPFAM" id="SSF48452">
    <property type="entry name" value="TPR-like"/>
    <property type="match status" value="2"/>
</dbReference>
<name>A0AB34ICV9_PRYPA</name>
<proteinExistence type="predicted"/>
<dbReference type="InterPro" id="IPR011990">
    <property type="entry name" value="TPR-like_helical_dom_sf"/>
</dbReference>
<dbReference type="PRINTS" id="PR00625">
    <property type="entry name" value="JDOMAIN"/>
</dbReference>
<dbReference type="EMBL" id="JBGBPQ010000028">
    <property type="protein sequence ID" value="KAL1496540.1"/>
    <property type="molecule type" value="Genomic_DNA"/>
</dbReference>
<dbReference type="Pfam" id="PF13432">
    <property type="entry name" value="TPR_16"/>
    <property type="match status" value="2"/>
</dbReference>
<dbReference type="PANTHER" id="PTHR45188:SF2">
    <property type="entry name" value="DNAJ HOMOLOG SUBFAMILY C MEMBER 7"/>
    <property type="match status" value="1"/>
</dbReference>
<feature type="repeat" description="TPR" evidence="3">
    <location>
        <begin position="71"/>
        <end position="104"/>
    </location>
</feature>
<feature type="repeat" description="TPR" evidence="3">
    <location>
        <begin position="348"/>
        <end position="381"/>
    </location>
</feature>
<reference evidence="6 7" key="1">
    <citation type="journal article" date="2024" name="Science">
        <title>Giant polyketide synthase enzymes in the biosynthesis of giant marine polyether toxins.</title>
        <authorList>
            <person name="Fallon T.R."/>
            <person name="Shende V.V."/>
            <person name="Wierzbicki I.H."/>
            <person name="Pendleton A.L."/>
            <person name="Watervoot N.F."/>
            <person name="Auber R.P."/>
            <person name="Gonzalez D.J."/>
            <person name="Wisecaver J.H."/>
            <person name="Moore B.S."/>
        </authorList>
    </citation>
    <scope>NUCLEOTIDE SEQUENCE [LARGE SCALE GENOMIC DNA]</scope>
    <source>
        <strain evidence="6 7">12B1</strain>
    </source>
</reference>
<accession>A0AB34ICV9</accession>
<dbReference type="PROSITE" id="PS50005">
    <property type="entry name" value="TPR"/>
    <property type="match status" value="6"/>
</dbReference>
<dbReference type="InterPro" id="IPR036869">
    <property type="entry name" value="J_dom_sf"/>
</dbReference>
<dbReference type="PANTHER" id="PTHR45188">
    <property type="entry name" value="DNAJ PROTEIN P58IPK HOMOLOG"/>
    <property type="match status" value="1"/>
</dbReference>
<keyword evidence="7" id="KW-1185">Reference proteome</keyword>
<feature type="repeat" description="TPR" evidence="3">
    <location>
        <begin position="160"/>
        <end position="193"/>
    </location>
</feature>
<evidence type="ECO:0000256" key="4">
    <source>
        <dbReference type="SAM" id="MobiDB-lite"/>
    </source>
</evidence>
<comment type="caution">
    <text evidence="6">The sequence shown here is derived from an EMBL/GenBank/DDBJ whole genome shotgun (WGS) entry which is preliminary data.</text>
</comment>
<protein>
    <recommendedName>
        <fullName evidence="5">J domain-containing protein</fullName>
    </recommendedName>
</protein>
<organism evidence="6 7">
    <name type="scientific">Prymnesium parvum</name>
    <name type="common">Toxic golden alga</name>
    <dbReference type="NCBI Taxonomy" id="97485"/>
    <lineage>
        <taxon>Eukaryota</taxon>
        <taxon>Haptista</taxon>
        <taxon>Haptophyta</taxon>
        <taxon>Prymnesiophyceae</taxon>
        <taxon>Prymnesiales</taxon>
        <taxon>Prymnesiaceae</taxon>
        <taxon>Prymnesium</taxon>
    </lineage>
</organism>
<evidence type="ECO:0000313" key="7">
    <source>
        <dbReference type="Proteomes" id="UP001515480"/>
    </source>
</evidence>
<dbReference type="SMART" id="SM00271">
    <property type="entry name" value="DnaJ"/>
    <property type="match status" value="1"/>
</dbReference>
<dbReference type="InterPro" id="IPR013105">
    <property type="entry name" value="TPR_2"/>
</dbReference>
<feature type="domain" description="J" evidence="5">
    <location>
        <begin position="520"/>
        <end position="590"/>
    </location>
</feature>